<dbReference type="InterPro" id="IPR003615">
    <property type="entry name" value="HNH_nuc"/>
</dbReference>
<accession>A0AB74VM38</accession>
<organism evidence="2 3">
    <name type="scientific">Clostridium beijerinckii</name>
    <name type="common">Clostridium MP</name>
    <dbReference type="NCBI Taxonomy" id="1520"/>
    <lineage>
        <taxon>Bacteria</taxon>
        <taxon>Bacillati</taxon>
        <taxon>Bacillota</taxon>
        <taxon>Clostridia</taxon>
        <taxon>Eubacteriales</taxon>
        <taxon>Clostridiaceae</taxon>
        <taxon>Clostridium</taxon>
    </lineage>
</organism>
<feature type="domain" description="HNH nuclease" evidence="1">
    <location>
        <begin position="13"/>
        <end position="62"/>
    </location>
</feature>
<dbReference type="Proteomes" id="UP000679373">
    <property type="component" value="Chromosome"/>
</dbReference>
<evidence type="ECO:0000259" key="1">
    <source>
        <dbReference type="SMART" id="SM00507"/>
    </source>
</evidence>
<keyword evidence="3" id="KW-1185">Reference proteome</keyword>
<reference evidence="2" key="1">
    <citation type="submission" date="2021-04" db="EMBL/GenBank/DDBJ databases">
        <title>Complete genome sequence of the type strain Clostridium beijerinckii NRRL B-598.</title>
        <authorList>
            <person name="Sedlar K."/>
            <person name="Branska B."/>
            <person name="Bezdicek M."/>
            <person name="Nykrynova M."/>
            <person name="Lengerova M."/>
            <person name="Skutkova H."/>
            <person name="Patakova P."/>
        </authorList>
    </citation>
    <scope>NUCLEOTIDE SEQUENCE</scope>
    <source>
        <strain evidence="2">DSM 791</strain>
    </source>
</reference>
<gene>
    <name evidence="2" type="ORF">KEC93_10350</name>
</gene>
<keyword evidence="2" id="KW-0378">Hydrolase</keyword>
<dbReference type="GO" id="GO:0003676">
    <property type="term" value="F:nucleic acid binding"/>
    <property type="evidence" value="ECO:0007669"/>
    <property type="project" value="InterPro"/>
</dbReference>
<evidence type="ECO:0000313" key="3">
    <source>
        <dbReference type="Proteomes" id="UP000679373"/>
    </source>
</evidence>
<dbReference type="CDD" id="cd00085">
    <property type="entry name" value="HNHc"/>
    <property type="match status" value="1"/>
</dbReference>
<keyword evidence="2" id="KW-0540">Nuclease</keyword>
<dbReference type="GO" id="GO:0008270">
    <property type="term" value="F:zinc ion binding"/>
    <property type="evidence" value="ECO:0007669"/>
    <property type="project" value="InterPro"/>
</dbReference>
<dbReference type="Pfam" id="PF01844">
    <property type="entry name" value="HNH"/>
    <property type="match status" value="1"/>
</dbReference>
<proteinExistence type="predicted"/>
<dbReference type="InterPro" id="IPR002711">
    <property type="entry name" value="HNH"/>
</dbReference>
<name>A0AB74VM38_CLOBE</name>
<dbReference type="GO" id="GO:0004519">
    <property type="term" value="F:endonuclease activity"/>
    <property type="evidence" value="ECO:0007669"/>
    <property type="project" value="UniProtKB-KW"/>
</dbReference>
<evidence type="ECO:0000313" key="2">
    <source>
        <dbReference type="EMBL" id="QUN37179.1"/>
    </source>
</evidence>
<keyword evidence="2" id="KW-0255">Endonuclease</keyword>
<dbReference type="EMBL" id="CP073653">
    <property type="protein sequence ID" value="QUN37179.1"/>
    <property type="molecule type" value="Genomic_DNA"/>
</dbReference>
<dbReference type="SMART" id="SM00507">
    <property type="entry name" value="HNHc"/>
    <property type="match status" value="1"/>
</dbReference>
<dbReference type="RefSeq" id="WP_077869913.1">
    <property type="nucleotide sequence ID" value="NZ_BKAK01000138.1"/>
</dbReference>
<protein>
    <submittedName>
        <fullName evidence="2">HNH endonuclease</fullName>
    </submittedName>
</protein>
<dbReference type="AlphaFoldDB" id="A0AB74VM38"/>
<sequence length="241" mass="28516">MSEKEKSRYIKKEERDKVDKSSNFKCAWCGVNLMERHHIVQYADGGKNCSDNLILLCPNCHTLVHQGKIIKEELLERRKKLSGEIDRSSGYLSIINKCKVMIGGNTFIDTPNIINYNGENLIKMNVENNNLYVSLRLYDKKRNLICWVEDNKWWVENEEIFDFAYTKNTFKVEYDKDINININIIPDTDTIEISGNIYMNGYLLRFDKEDIRYFDEKYPQHYPIFKGNTIEKCNCAFRFNI</sequence>
<dbReference type="GeneID" id="66344927"/>
<dbReference type="Gene3D" id="1.10.30.50">
    <property type="match status" value="1"/>
</dbReference>